<dbReference type="Proteomes" id="UP001488805">
    <property type="component" value="Unassembled WGS sequence"/>
</dbReference>
<evidence type="ECO:0000313" key="1">
    <source>
        <dbReference type="EMBL" id="KAK9531760.1"/>
    </source>
</evidence>
<dbReference type="EMBL" id="JBCEZU010000089">
    <property type="protein sequence ID" value="KAK9531760.1"/>
    <property type="molecule type" value="Genomic_DNA"/>
</dbReference>
<protein>
    <submittedName>
        <fullName evidence="1">Uncharacterized protein</fullName>
    </submittedName>
</protein>
<organism evidence="1 2">
    <name type="scientific">Zoarces viviparus</name>
    <name type="common">Viviparous eelpout</name>
    <name type="synonym">Blennius viviparus</name>
    <dbReference type="NCBI Taxonomy" id="48416"/>
    <lineage>
        <taxon>Eukaryota</taxon>
        <taxon>Metazoa</taxon>
        <taxon>Chordata</taxon>
        <taxon>Craniata</taxon>
        <taxon>Vertebrata</taxon>
        <taxon>Euteleostomi</taxon>
        <taxon>Actinopterygii</taxon>
        <taxon>Neopterygii</taxon>
        <taxon>Teleostei</taxon>
        <taxon>Neoteleostei</taxon>
        <taxon>Acanthomorphata</taxon>
        <taxon>Eupercaria</taxon>
        <taxon>Perciformes</taxon>
        <taxon>Cottioidei</taxon>
        <taxon>Zoarcales</taxon>
        <taxon>Zoarcidae</taxon>
        <taxon>Zoarcinae</taxon>
        <taxon>Zoarces</taxon>
    </lineage>
</organism>
<keyword evidence="2" id="KW-1185">Reference proteome</keyword>
<accession>A0AAW1FB87</accession>
<comment type="caution">
    <text evidence="1">The sequence shown here is derived from an EMBL/GenBank/DDBJ whole genome shotgun (WGS) entry which is preliminary data.</text>
</comment>
<evidence type="ECO:0000313" key="2">
    <source>
        <dbReference type="Proteomes" id="UP001488805"/>
    </source>
</evidence>
<gene>
    <name evidence="1" type="ORF">VZT92_011166</name>
</gene>
<name>A0AAW1FB87_ZOAVI</name>
<proteinExistence type="predicted"/>
<dbReference type="PROSITE" id="PS51257">
    <property type="entry name" value="PROKAR_LIPOPROTEIN"/>
    <property type="match status" value="1"/>
</dbReference>
<dbReference type="AlphaFoldDB" id="A0AAW1FB87"/>
<reference evidence="1 2" key="1">
    <citation type="journal article" date="2024" name="Genome Biol. Evol.">
        <title>Chromosome-level genome assembly of the viviparous eelpout Zoarces viviparus.</title>
        <authorList>
            <person name="Fuhrmann N."/>
            <person name="Brasseur M.V."/>
            <person name="Bakowski C.E."/>
            <person name="Podsiadlowski L."/>
            <person name="Prost S."/>
            <person name="Krehenwinkel H."/>
            <person name="Mayer C."/>
        </authorList>
    </citation>
    <scope>NUCLEOTIDE SEQUENCE [LARGE SCALE GENOMIC DNA]</scope>
    <source>
        <strain evidence="1">NO-MEL_2022_Ind0_liver</strain>
    </source>
</reference>
<sequence length="124" mass="13378">MLIKYAGYQDEMNNRKESSVISSPTGVSACSPRHTHWRRIAPWRLPIRAVAGAAAMVAMQLKEAWHGAPHDKVSAPPWTALGDCGGTLISLCQGLSASVLFTPQVCWLLADCSAKDPSYQPAES</sequence>